<dbReference type="EMBL" id="JAENHP010000003">
    <property type="protein sequence ID" value="MBM2616252.1"/>
    <property type="molecule type" value="Genomic_DNA"/>
</dbReference>
<proteinExistence type="predicted"/>
<feature type="domain" description="Trypsin-co-occurring" evidence="2">
    <location>
        <begin position="9"/>
        <end position="98"/>
    </location>
</feature>
<dbReference type="Proteomes" id="UP000632138">
    <property type="component" value="Unassembled WGS sequence"/>
</dbReference>
<evidence type="ECO:0000259" key="2">
    <source>
        <dbReference type="Pfam" id="PF19493"/>
    </source>
</evidence>
<dbReference type="Pfam" id="PF19493">
    <property type="entry name" value="Trypco1"/>
    <property type="match status" value="1"/>
</dbReference>
<sequence>MSRLIQVALPSGQVIWANVAEGPSDVGGMDALRKISLDDLRDTVEGVAQTVAGAVERIAPDQVGVEFGLELSLKTGKLTSVLAEASGKASIKLTLSWSGDKSPALAGDGDDNGNDDTGD</sequence>
<keyword evidence="4" id="KW-1185">Reference proteome</keyword>
<dbReference type="RefSeq" id="WP_203376155.1">
    <property type="nucleotide sequence ID" value="NZ_JAENHP010000003.1"/>
</dbReference>
<evidence type="ECO:0000256" key="1">
    <source>
        <dbReference type="SAM" id="MobiDB-lite"/>
    </source>
</evidence>
<name>A0ABS2A8T2_9ACTN</name>
<evidence type="ECO:0000313" key="3">
    <source>
        <dbReference type="EMBL" id="MBM2616252.1"/>
    </source>
</evidence>
<comment type="caution">
    <text evidence="3">The sequence shown here is derived from an EMBL/GenBank/DDBJ whole genome shotgun (WGS) entry which is preliminary data.</text>
</comment>
<dbReference type="NCBIfam" id="NF041216">
    <property type="entry name" value="CU044_2847_fam"/>
    <property type="match status" value="1"/>
</dbReference>
<feature type="compositionally biased region" description="Acidic residues" evidence="1">
    <location>
        <begin position="108"/>
        <end position="119"/>
    </location>
</feature>
<feature type="region of interest" description="Disordered" evidence="1">
    <location>
        <begin position="98"/>
        <end position="119"/>
    </location>
</feature>
<accession>A0ABS2A8T2</accession>
<evidence type="ECO:0000313" key="4">
    <source>
        <dbReference type="Proteomes" id="UP000632138"/>
    </source>
</evidence>
<dbReference type="InterPro" id="IPR045794">
    <property type="entry name" value="Trypco1"/>
</dbReference>
<gene>
    <name evidence="3" type="ORF">JIG36_11855</name>
</gene>
<protein>
    <recommendedName>
        <fullName evidence="2">Trypsin-co-occurring domain-containing protein</fullName>
    </recommendedName>
</protein>
<reference evidence="3 4" key="1">
    <citation type="submission" date="2021-01" db="EMBL/GenBank/DDBJ databases">
        <title>Actinoplanes sp. nov. LDG1-06 isolated from lichen.</title>
        <authorList>
            <person name="Saeng-In P."/>
            <person name="Phongsopitanun W."/>
            <person name="Kanchanasin P."/>
            <person name="Yuki M."/>
            <person name="Kudo T."/>
            <person name="Ohkuma M."/>
            <person name="Tanasupawat S."/>
        </authorList>
    </citation>
    <scope>NUCLEOTIDE SEQUENCE [LARGE SCALE GENOMIC DNA]</scope>
    <source>
        <strain evidence="3 4">LDG1-06</strain>
    </source>
</reference>
<organism evidence="3 4">
    <name type="scientific">Paractinoplanes ovalisporus</name>
    <dbReference type="NCBI Taxonomy" id="2810368"/>
    <lineage>
        <taxon>Bacteria</taxon>
        <taxon>Bacillati</taxon>
        <taxon>Actinomycetota</taxon>
        <taxon>Actinomycetes</taxon>
        <taxon>Micromonosporales</taxon>
        <taxon>Micromonosporaceae</taxon>
        <taxon>Paractinoplanes</taxon>
    </lineage>
</organism>